<reference evidence="6 7" key="1">
    <citation type="journal article" date="2016" name="Nat. Commun.">
        <title>Thousands of microbial genomes shed light on interconnected biogeochemical processes in an aquifer system.</title>
        <authorList>
            <person name="Anantharaman K."/>
            <person name="Brown C.T."/>
            <person name="Hug L.A."/>
            <person name="Sharon I."/>
            <person name="Castelle C.J."/>
            <person name="Probst A.J."/>
            <person name="Thomas B.C."/>
            <person name="Singh A."/>
            <person name="Wilkins M.J."/>
            <person name="Karaoz U."/>
            <person name="Brodie E.L."/>
            <person name="Williams K.H."/>
            <person name="Hubbard S.S."/>
            <person name="Banfield J.F."/>
        </authorList>
    </citation>
    <scope>NUCLEOTIDE SEQUENCE [LARGE SCALE GENOMIC DNA]</scope>
</reference>
<proteinExistence type="predicted"/>
<comment type="caution">
    <text evidence="6">The sequence shown here is derived from an EMBL/GenBank/DDBJ whole genome shotgun (WGS) entry which is preliminary data.</text>
</comment>
<feature type="domain" description="Predicted membrane protein YciQ-like C-terminal" evidence="5">
    <location>
        <begin position="286"/>
        <end position="510"/>
    </location>
</feature>
<dbReference type="Pfam" id="PF09972">
    <property type="entry name" value="DUF2207"/>
    <property type="match status" value="1"/>
</dbReference>
<evidence type="ECO:0000313" key="6">
    <source>
        <dbReference type="EMBL" id="OGC81708.1"/>
    </source>
</evidence>
<feature type="transmembrane region" description="Helical" evidence="2">
    <location>
        <begin position="253"/>
        <end position="271"/>
    </location>
</feature>
<gene>
    <name evidence="6" type="ORF">A2V81_00445</name>
</gene>
<dbReference type="InterPro" id="IPR018702">
    <property type="entry name" value="DUF2207"/>
</dbReference>
<dbReference type="AlphaFoldDB" id="A0A1F4XJB3"/>
<evidence type="ECO:0008006" key="8">
    <source>
        <dbReference type="Google" id="ProtNLM"/>
    </source>
</evidence>
<evidence type="ECO:0000313" key="7">
    <source>
        <dbReference type="Proteomes" id="UP000177614"/>
    </source>
</evidence>
<keyword evidence="2" id="KW-0472">Membrane</keyword>
<feature type="signal peptide" evidence="3">
    <location>
        <begin position="1"/>
        <end position="28"/>
    </location>
</feature>
<evidence type="ECO:0000256" key="3">
    <source>
        <dbReference type="SAM" id="SignalP"/>
    </source>
</evidence>
<keyword evidence="3" id="KW-0732">Signal</keyword>
<feature type="compositionally biased region" description="Gly residues" evidence="1">
    <location>
        <begin position="565"/>
        <end position="583"/>
    </location>
</feature>
<evidence type="ECO:0000259" key="4">
    <source>
        <dbReference type="Pfam" id="PF09972"/>
    </source>
</evidence>
<dbReference type="InterPro" id="IPR048389">
    <property type="entry name" value="YciQ-like_C"/>
</dbReference>
<organism evidence="6 7">
    <name type="scientific">Candidatus Abawacabacteria bacterium RBG_16_42_10</name>
    <dbReference type="NCBI Taxonomy" id="1817814"/>
    <lineage>
        <taxon>Bacteria</taxon>
        <taxon>Candidatus Abawacaibacteriota</taxon>
    </lineage>
</organism>
<feature type="transmembrane region" description="Helical" evidence="2">
    <location>
        <begin position="434"/>
        <end position="452"/>
    </location>
</feature>
<feature type="transmembrane region" description="Helical" evidence="2">
    <location>
        <begin position="408"/>
        <end position="428"/>
    </location>
</feature>
<sequence>MRLTPNLKKFLTLSIFAVLFLSSVSVLAATRDVSKITDWYVKDFQTEIIVNKDSTLFVTEKIIADAGNLPDKHGIFRILPTFYQKTVEERVPLLVELISITDFSGKKHPYSTITDDNTITWKIGDASRTVHGENQYKITYAVKNALRFDNPQFDEFYWNLLGTFWQIDIDNFTAIIKFPPEVSSVNAQIDYYTGAFGSKSKGQSTYTWVDENTLEFVSTSRLLSGQGITASVTFPKGIFAPYQFTFWELYGNYIWFLIPLLVFIWLFRNWYEHGRDPKVDKTIIAEYEAPEKLTPMEVGTLLTSGSLQDSAISAAIVDLAVRKILKIEQTQEKTFLKAADFKITKIGSSEDIAKLTEAEQLVLNGLFEIGDEIMLSSLKNKFYKKLNPIKLSVRDSLIKRGYFTAKGFTMQGWYMAAGALLFFASVFLAAFSPILMAALIISAVMIFIFGILMPKRTVLGTEALWKTKGFKLFVETAEKYRQAFNEREHIFEEVLPYAMVFGVVALWVKNIQKIYGEEYFNTYHPYWYTGAAMGAFNAETFTNSLQSLSTNMANTIASSPSSSGSRGGGSSGGGGGGGGGGGW</sequence>
<dbReference type="STRING" id="1817814.A2V81_00445"/>
<dbReference type="EMBL" id="MEWR01000022">
    <property type="protein sequence ID" value="OGC81708.1"/>
    <property type="molecule type" value="Genomic_DNA"/>
</dbReference>
<protein>
    <recommendedName>
        <fullName evidence="8">DUF2207 domain-containing protein</fullName>
    </recommendedName>
</protein>
<evidence type="ECO:0000259" key="5">
    <source>
        <dbReference type="Pfam" id="PF20990"/>
    </source>
</evidence>
<keyword evidence="2" id="KW-0812">Transmembrane</keyword>
<dbReference type="Proteomes" id="UP000177614">
    <property type="component" value="Unassembled WGS sequence"/>
</dbReference>
<keyword evidence="2" id="KW-1133">Transmembrane helix</keyword>
<evidence type="ECO:0000256" key="2">
    <source>
        <dbReference type="SAM" id="Phobius"/>
    </source>
</evidence>
<name>A0A1F4XJB3_9BACT</name>
<evidence type="ECO:0000256" key="1">
    <source>
        <dbReference type="SAM" id="MobiDB-lite"/>
    </source>
</evidence>
<dbReference type="Pfam" id="PF20990">
    <property type="entry name" value="DUF2207_C"/>
    <property type="match status" value="1"/>
</dbReference>
<feature type="region of interest" description="Disordered" evidence="1">
    <location>
        <begin position="556"/>
        <end position="583"/>
    </location>
</feature>
<feature type="chain" id="PRO_5009515372" description="DUF2207 domain-containing protein" evidence="3">
    <location>
        <begin position="29"/>
        <end position="583"/>
    </location>
</feature>
<feature type="domain" description="DUF2207" evidence="4">
    <location>
        <begin position="41"/>
        <end position="234"/>
    </location>
</feature>
<accession>A0A1F4XJB3</accession>